<dbReference type="PROSITE" id="PS51366">
    <property type="entry name" value="MI"/>
    <property type="match status" value="1"/>
</dbReference>
<comment type="subcellular location">
    <subcellularLocation>
        <location evidence="1">Nucleus</location>
        <location evidence="1">Nucleolus</location>
    </subcellularLocation>
</comment>
<keyword evidence="7" id="KW-1185">Reference proteome</keyword>
<dbReference type="AlphaFoldDB" id="A0AAV8UNQ1"/>
<evidence type="ECO:0000256" key="3">
    <source>
        <dbReference type="ARBA" id="ARBA00023242"/>
    </source>
</evidence>
<feature type="compositionally biased region" description="Basic and acidic residues" evidence="4">
    <location>
        <begin position="83"/>
        <end position="93"/>
    </location>
</feature>
<dbReference type="InterPro" id="IPR003891">
    <property type="entry name" value="Initiation_fac_eIF4g_MI"/>
</dbReference>
<feature type="domain" description="MI" evidence="5">
    <location>
        <begin position="582"/>
        <end position="704"/>
    </location>
</feature>
<feature type="region of interest" description="Disordered" evidence="4">
    <location>
        <begin position="1"/>
        <end position="166"/>
    </location>
</feature>
<feature type="compositionally biased region" description="Acidic residues" evidence="4">
    <location>
        <begin position="155"/>
        <end position="165"/>
    </location>
</feature>
<reference evidence="6 7" key="1">
    <citation type="journal article" date="2023" name="Nat. Commun.">
        <title>Origin of minicircular mitochondrial genomes in red algae.</title>
        <authorList>
            <person name="Lee Y."/>
            <person name="Cho C.H."/>
            <person name="Lee Y.M."/>
            <person name="Park S.I."/>
            <person name="Yang J.H."/>
            <person name="West J.A."/>
            <person name="Bhattacharya D."/>
            <person name="Yoon H.S."/>
        </authorList>
    </citation>
    <scope>NUCLEOTIDE SEQUENCE [LARGE SCALE GENOMIC DNA]</scope>
    <source>
        <strain evidence="6 7">CCMP1338</strain>
        <tissue evidence="6">Whole cell</tissue>
    </source>
</reference>
<dbReference type="EMBL" id="JAMWBK010000009">
    <property type="protein sequence ID" value="KAJ8902276.1"/>
    <property type="molecule type" value="Genomic_DNA"/>
</dbReference>
<sequence length="790" mass="89432">MGKNRDTHDPETVLPEAISEEVENFNTKKSKSSNESEPKHLVSFGTGRKQVRKERREEKRKNKMAALKDWRERRQQKKKPRSRRTEETKGSLREEDDNGRKKRKPKQKKRKRSRTEEEEEEEQHGVDPDRAEEERLQKLLFNSSKKQKKGTSFDWDLEFGSDNDEDGLKYLLEGLNVLKKSVKKAKSKNAVLDVEEKEFHEEEPDDDHFSASEGTEDPGDTREGVVSEEVDSRGEETPGALNGSELDEGSSSSDGEDRNPGSMDKVRDHDNSKSNTQKYVPPNRRSGVDPGNSKQLLGRRLRSSFNRLTNENSQKLIQEISTLLDASLEKGLAWNEVVNVLAEVVLSSVRDGSGVGRINPFVAAHAGAVIYLHVNSNDAFGAKMVVHAARAWGQAVEAKNRASFGVQAFLLELFHGSLLPSTFLFDMIKQLSLELDEQIIELLLLLIRSTGPALRHSDPGALIDIVNHVKNAAELLDLNVLEDQSRVRVLLDLVYDVKNHKTEESRSSIRFVLPWMKGILQELSPLQVQLSNLYDDEFVSTRWWRANEINRRNIENRKMNEAGKERAGKGAALAKQLGFNTDFRREIFSAISTSADVKDAVQRLSKLKLRKQRCDDCAQVIIHCCASELQYNKFYSLLARRVCSEDREMLYAFRHGFGNAFRLMEEGSDGFKPTSTYLRNLSQMLGYLWGLGVLDLGVLKRAPDLTNCSDESATFFKLAFESALCPGGGEKITDAFQQLATGEGFKHRDSIRLPLILFLRAHFENSKDVATETKRKARHLIEILTSAEDT</sequence>
<dbReference type="Pfam" id="PF02847">
    <property type="entry name" value="MA3"/>
    <property type="match status" value="1"/>
</dbReference>
<evidence type="ECO:0000256" key="2">
    <source>
        <dbReference type="ARBA" id="ARBA00006856"/>
    </source>
</evidence>
<proteinExistence type="inferred from homology"/>
<comment type="caution">
    <text evidence="6">The sequence shown here is derived from an EMBL/GenBank/DDBJ whole genome shotgun (WGS) entry which is preliminary data.</text>
</comment>
<dbReference type="Gene3D" id="1.25.40.180">
    <property type="match status" value="1"/>
</dbReference>
<dbReference type="PANTHER" id="PTHR18034:SF4">
    <property type="entry name" value="NUCLEOLAR MIF4G DOMAIN-CONTAINING PROTEIN 1"/>
    <property type="match status" value="1"/>
</dbReference>
<feature type="compositionally biased region" description="Basic and acidic residues" evidence="4">
    <location>
        <begin position="54"/>
        <end position="73"/>
    </location>
</feature>
<feature type="compositionally biased region" description="Basic residues" evidence="4">
    <location>
        <begin position="100"/>
        <end position="113"/>
    </location>
</feature>
<evidence type="ECO:0000259" key="5">
    <source>
        <dbReference type="PROSITE" id="PS51366"/>
    </source>
</evidence>
<dbReference type="GO" id="GO:0005730">
    <property type="term" value="C:nucleolus"/>
    <property type="evidence" value="ECO:0007669"/>
    <property type="project" value="UniProtKB-SubCell"/>
</dbReference>
<dbReference type="SMART" id="SM00544">
    <property type="entry name" value="MA3"/>
    <property type="match status" value="1"/>
</dbReference>
<feature type="compositionally biased region" description="Acidic residues" evidence="4">
    <location>
        <begin position="193"/>
        <end position="206"/>
    </location>
</feature>
<keyword evidence="3" id="KW-0539">Nucleus</keyword>
<dbReference type="Proteomes" id="UP001157974">
    <property type="component" value="Unassembled WGS sequence"/>
</dbReference>
<protein>
    <recommendedName>
        <fullName evidence="5">MI domain-containing protein</fullName>
    </recommendedName>
</protein>
<evidence type="ECO:0000256" key="1">
    <source>
        <dbReference type="ARBA" id="ARBA00004604"/>
    </source>
</evidence>
<dbReference type="SUPFAM" id="SSF48371">
    <property type="entry name" value="ARM repeat"/>
    <property type="match status" value="1"/>
</dbReference>
<dbReference type="InterPro" id="IPR016024">
    <property type="entry name" value="ARM-type_fold"/>
</dbReference>
<evidence type="ECO:0000256" key="4">
    <source>
        <dbReference type="SAM" id="MobiDB-lite"/>
    </source>
</evidence>
<feature type="region of interest" description="Disordered" evidence="4">
    <location>
        <begin position="181"/>
        <end position="295"/>
    </location>
</feature>
<organism evidence="6 7">
    <name type="scientific">Rhodosorus marinus</name>
    <dbReference type="NCBI Taxonomy" id="101924"/>
    <lineage>
        <taxon>Eukaryota</taxon>
        <taxon>Rhodophyta</taxon>
        <taxon>Stylonematophyceae</taxon>
        <taxon>Stylonematales</taxon>
        <taxon>Stylonemataceae</taxon>
        <taxon>Rhodosorus</taxon>
    </lineage>
</organism>
<feature type="compositionally biased region" description="Basic and acidic residues" evidence="4">
    <location>
        <begin position="1"/>
        <end position="11"/>
    </location>
</feature>
<evidence type="ECO:0000313" key="6">
    <source>
        <dbReference type="EMBL" id="KAJ8902276.1"/>
    </source>
</evidence>
<dbReference type="InterPro" id="IPR003890">
    <property type="entry name" value="MIF4G-like_typ-3"/>
</dbReference>
<gene>
    <name evidence="6" type="ORF">NDN08_006683</name>
</gene>
<dbReference type="GO" id="GO:0042274">
    <property type="term" value="P:ribosomal small subunit biogenesis"/>
    <property type="evidence" value="ECO:0007669"/>
    <property type="project" value="TreeGrafter"/>
</dbReference>
<evidence type="ECO:0000313" key="7">
    <source>
        <dbReference type="Proteomes" id="UP001157974"/>
    </source>
</evidence>
<dbReference type="PANTHER" id="PTHR18034">
    <property type="entry name" value="CELL CYCLE CONTROL PROTEIN CWF22-RELATED"/>
    <property type="match status" value="1"/>
</dbReference>
<feature type="compositionally biased region" description="Basic and acidic residues" evidence="4">
    <location>
        <begin position="219"/>
        <end position="236"/>
    </location>
</feature>
<feature type="compositionally biased region" description="Basic and acidic residues" evidence="4">
    <location>
        <begin position="123"/>
        <end position="137"/>
    </location>
</feature>
<dbReference type="GO" id="GO:0003723">
    <property type="term" value="F:RNA binding"/>
    <property type="evidence" value="ECO:0007669"/>
    <property type="project" value="InterPro"/>
</dbReference>
<accession>A0AAV8UNQ1</accession>
<dbReference type="Pfam" id="PF02854">
    <property type="entry name" value="MIF4G"/>
    <property type="match status" value="1"/>
</dbReference>
<feature type="compositionally biased region" description="Basic and acidic residues" evidence="4">
    <location>
        <begin position="255"/>
        <end position="272"/>
    </location>
</feature>
<dbReference type="InterPro" id="IPR050781">
    <property type="entry name" value="CWC22_splicing_factor"/>
</dbReference>
<name>A0AAV8UNQ1_9RHOD</name>
<comment type="similarity">
    <text evidence="2">Belongs to the CWC22 family.</text>
</comment>